<gene>
    <name evidence="3" type="primary">cry78Ba1</name>
</gene>
<dbReference type="SUPFAM" id="SSF50370">
    <property type="entry name" value="Ricin B-like lectins"/>
    <property type="match status" value="1"/>
</dbReference>
<protein>
    <submittedName>
        <fullName evidence="3">Cry78Ba1 insecticidal protein</fullName>
    </submittedName>
</protein>
<dbReference type="SMR" id="A0A6G6AHG9"/>
<evidence type="ECO:0000259" key="2">
    <source>
        <dbReference type="SMART" id="SM00458"/>
    </source>
</evidence>
<dbReference type="Pfam" id="PF05431">
    <property type="entry name" value="Toxin_10"/>
    <property type="match status" value="1"/>
</dbReference>
<dbReference type="SMART" id="SM00458">
    <property type="entry name" value="RICIN"/>
    <property type="match status" value="1"/>
</dbReference>
<evidence type="ECO:0000313" key="3">
    <source>
        <dbReference type="EMBL" id="QID21556.1"/>
    </source>
</evidence>
<name>A0A6G6AHG9_BACTU</name>
<dbReference type="GO" id="GO:0090729">
    <property type="term" value="F:toxin activity"/>
    <property type="evidence" value="ECO:0007669"/>
    <property type="project" value="InterPro"/>
</dbReference>
<dbReference type="InterPro" id="IPR035992">
    <property type="entry name" value="Ricin_B-like_lectins"/>
</dbReference>
<dbReference type="Pfam" id="PF14200">
    <property type="entry name" value="RicinB_lectin_2"/>
    <property type="match status" value="1"/>
</dbReference>
<reference evidence="3" key="1">
    <citation type="journal article" date="2020" name="J. Agric. Food Chem.">
        <title>Cry78Ba1, One Novel Crystal Protein from Bacillus thuringiensis with High Insecticidal Activity against Rice Planthopper.</title>
        <authorList>
            <person name="Cao B."/>
            <person name="Shu C."/>
            <person name="Geng L."/>
            <person name="Song F."/>
            <person name="Zhang J."/>
        </authorList>
    </citation>
    <scope>NUCLEOTIDE SEQUENCE</scope>
    <source>
        <strain evidence="3">IPPBIOTSUC-B4F11</strain>
    </source>
</reference>
<proteinExistence type="predicted"/>
<dbReference type="CDD" id="cd00161">
    <property type="entry name" value="beta-trefoil_Ricin-like"/>
    <property type="match status" value="1"/>
</dbReference>
<dbReference type="InterPro" id="IPR000772">
    <property type="entry name" value="Ricin_B_lectin"/>
</dbReference>
<accession>A0A6G6AHG9</accession>
<sequence>MSNENNTKENLNAPLINDEELIPNEIKASGARISFPDFNFYKIRTFCGKYIDIQDGSTANGKAAFQYTANNSDNQRFLIFTLDNNYSVIAAKHSGKVLDVMDLPNFPSFPDMLIQYDFQNGDNQKFFIANDGAIAVQRTGQVWDVMNGSTKDKTPIIPYNYSGSSNQKFKLEPSGAASVKPPQLGTLPDAPDFRTSNLNEQLPDNTTPVITHATYLPYFMIKDPYYNSQQKMQNSPHYILVRRQYWEKVTHRIVGAGESYEFEQTTGVSRTDQTSMTETTEISIGADLGFMFKGFSAGLSTSITKTLSVTKSTSTTESTSKTEKVKDSNPFMHTIARAKYMLINEYYVTRANGQLITSGDAAYWKVPNPNQTVTRTIPRS</sequence>
<dbReference type="Gene3D" id="2.80.10.50">
    <property type="match status" value="2"/>
</dbReference>
<dbReference type="PROSITE" id="PS50231">
    <property type="entry name" value="RICIN_B_LECTIN"/>
    <property type="match status" value="1"/>
</dbReference>
<dbReference type="EMBL" id="MN075151">
    <property type="protein sequence ID" value="QID21556.1"/>
    <property type="molecule type" value="Genomic_DNA"/>
</dbReference>
<feature type="region of interest" description="Disordered" evidence="1">
    <location>
        <begin position="172"/>
        <end position="192"/>
    </location>
</feature>
<evidence type="ECO:0000256" key="1">
    <source>
        <dbReference type="SAM" id="MobiDB-lite"/>
    </source>
</evidence>
<dbReference type="AlphaFoldDB" id="A0A6G6AHG9"/>
<dbReference type="InterPro" id="IPR008872">
    <property type="entry name" value="Toxin_P42"/>
</dbReference>
<organism evidence="3">
    <name type="scientific">Bacillus thuringiensis</name>
    <dbReference type="NCBI Taxonomy" id="1428"/>
    <lineage>
        <taxon>Bacteria</taxon>
        <taxon>Bacillati</taxon>
        <taxon>Bacillota</taxon>
        <taxon>Bacilli</taxon>
        <taxon>Bacillales</taxon>
        <taxon>Bacillaceae</taxon>
        <taxon>Bacillus</taxon>
        <taxon>Bacillus cereus group</taxon>
    </lineage>
</organism>
<feature type="domain" description="Ricin B lectin" evidence="2">
    <location>
        <begin position="37"/>
        <end position="172"/>
    </location>
</feature>